<accession>A0A9D2Q963</accession>
<comment type="caution">
    <text evidence="2">The sequence shown here is derived from an EMBL/GenBank/DDBJ whole genome shotgun (WGS) entry which is preliminary data.</text>
</comment>
<reference evidence="2" key="2">
    <citation type="submission" date="2021-04" db="EMBL/GenBank/DDBJ databases">
        <authorList>
            <person name="Gilroy R."/>
        </authorList>
    </citation>
    <scope>NUCLEOTIDE SEQUENCE</scope>
    <source>
        <strain evidence="2">CHK196-7946</strain>
    </source>
</reference>
<dbReference type="AlphaFoldDB" id="A0A9D2Q963"/>
<dbReference type="Proteomes" id="UP000823902">
    <property type="component" value="Unassembled WGS sequence"/>
</dbReference>
<sequence length="307" mass="34888">MKEFKNLKIIGVDHGYGNIKTAGTVTKNGVTAYETEPIFSGNILEYGGMYYRIGDCHKEFIPDKAADEDYYLLTLMAVARELNLYGIREADVHLAAGLPLTWIRRQREEFRSYLLRNPEVTYRFNKKEYHIRLAGCSLYPQGYPAVVSRLKDFRGTNLLADIGNGTMNILYINNKKAVENRCWTEKFGVSQCMTAARNAVMDSFGVRIDEATIEQVFRHGTADIGEPYLDCITSAARQYVADIFATLRRYEYNPDLMRLYIVGGGGCLIRNFGRYEKSRVTIIDDICATAKGYEALALAALRRKERP</sequence>
<protein>
    <submittedName>
        <fullName evidence="2">ParM/StbA family protein</fullName>
    </submittedName>
</protein>
<proteinExistence type="predicted"/>
<gene>
    <name evidence="2" type="ORF">H9697_02015</name>
</gene>
<dbReference type="SUPFAM" id="SSF53067">
    <property type="entry name" value="Actin-like ATPase domain"/>
    <property type="match status" value="2"/>
</dbReference>
<reference evidence="2" key="1">
    <citation type="journal article" date="2021" name="PeerJ">
        <title>Extensive microbial diversity within the chicken gut microbiome revealed by metagenomics and culture.</title>
        <authorList>
            <person name="Gilroy R."/>
            <person name="Ravi A."/>
            <person name="Getino M."/>
            <person name="Pursley I."/>
            <person name="Horton D.L."/>
            <person name="Alikhan N.F."/>
            <person name="Baker D."/>
            <person name="Gharbi K."/>
            <person name="Hall N."/>
            <person name="Watson M."/>
            <person name="Adriaenssens E.M."/>
            <person name="Foster-Nyarko E."/>
            <person name="Jarju S."/>
            <person name="Secka A."/>
            <person name="Antonio M."/>
            <person name="Oren A."/>
            <person name="Chaudhuri R.R."/>
            <person name="La Ragione R."/>
            <person name="Hildebrand F."/>
            <person name="Pallen M.J."/>
        </authorList>
    </citation>
    <scope>NUCLEOTIDE SEQUENCE</scope>
    <source>
        <strain evidence="2">CHK196-7946</strain>
    </source>
</reference>
<dbReference type="InterPro" id="IPR043129">
    <property type="entry name" value="ATPase_NBD"/>
</dbReference>
<organism evidence="2 3">
    <name type="scientific">Candidatus Mediterraneibacter faecavium</name>
    <dbReference type="NCBI Taxonomy" id="2838668"/>
    <lineage>
        <taxon>Bacteria</taxon>
        <taxon>Bacillati</taxon>
        <taxon>Bacillota</taxon>
        <taxon>Clostridia</taxon>
        <taxon>Lachnospirales</taxon>
        <taxon>Lachnospiraceae</taxon>
        <taxon>Mediterraneibacter</taxon>
    </lineage>
</organism>
<dbReference type="EMBL" id="DWVY01000007">
    <property type="protein sequence ID" value="HJC73715.1"/>
    <property type="molecule type" value="Genomic_DNA"/>
</dbReference>
<feature type="domain" description="Actin-like protein N-terminal" evidence="1">
    <location>
        <begin position="11"/>
        <end position="143"/>
    </location>
</feature>
<dbReference type="CDD" id="cd10227">
    <property type="entry name" value="ASKHA_NBD_ParM-like"/>
    <property type="match status" value="1"/>
</dbReference>
<dbReference type="Pfam" id="PF17989">
    <property type="entry name" value="ALP_N"/>
    <property type="match status" value="1"/>
</dbReference>
<name>A0A9D2Q963_9FIRM</name>
<dbReference type="InterPro" id="IPR040607">
    <property type="entry name" value="ALP_N"/>
</dbReference>
<evidence type="ECO:0000313" key="2">
    <source>
        <dbReference type="EMBL" id="HJC73715.1"/>
    </source>
</evidence>
<evidence type="ECO:0000259" key="1">
    <source>
        <dbReference type="Pfam" id="PF17989"/>
    </source>
</evidence>
<dbReference type="Gene3D" id="3.30.420.40">
    <property type="match status" value="2"/>
</dbReference>
<evidence type="ECO:0000313" key="3">
    <source>
        <dbReference type="Proteomes" id="UP000823902"/>
    </source>
</evidence>